<feature type="transmembrane region" description="Helical" evidence="1">
    <location>
        <begin position="290"/>
        <end position="309"/>
    </location>
</feature>
<dbReference type="PROSITE" id="PS51832">
    <property type="entry name" value="HD_GYP"/>
    <property type="match status" value="1"/>
</dbReference>
<dbReference type="CDD" id="cd06225">
    <property type="entry name" value="HAMP"/>
    <property type="match status" value="1"/>
</dbReference>
<comment type="caution">
    <text evidence="4">The sequence shown here is derived from an EMBL/GenBank/DDBJ whole genome shotgun (WGS) entry which is preliminary data.</text>
</comment>
<organism evidence="4 5">
    <name type="scientific">Candidatus Schekmanbacteria bacterium RBG_13_48_7</name>
    <dbReference type="NCBI Taxonomy" id="1817878"/>
    <lineage>
        <taxon>Bacteria</taxon>
        <taxon>Candidatus Schekmaniibacteriota</taxon>
    </lineage>
</organism>
<dbReference type="Pfam" id="PF00672">
    <property type="entry name" value="HAMP"/>
    <property type="match status" value="1"/>
</dbReference>
<evidence type="ECO:0000313" key="5">
    <source>
        <dbReference type="Proteomes" id="UP000179266"/>
    </source>
</evidence>
<accession>A0A1F7S4R9</accession>
<dbReference type="GO" id="GO:0007165">
    <property type="term" value="P:signal transduction"/>
    <property type="evidence" value="ECO:0007669"/>
    <property type="project" value="InterPro"/>
</dbReference>
<evidence type="ECO:0000256" key="1">
    <source>
        <dbReference type="SAM" id="Phobius"/>
    </source>
</evidence>
<feature type="domain" description="HAMP" evidence="2">
    <location>
        <begin position="307"/>
        <end position="359"/>
    </location>
</feature>
<dbReference type="PANTHER" id="PTHR43155:SF2">
    <property type="entry name" value="CYCLIC DI-GMP PHOSPHODIESTERASE PA4108"/>
    <property type="match status" value="1"/>
</dbReference>
<reference evidence="4 5" key="1">
    <citation type="journal article" date="2016" name="Nat. Commun.">
        <title>Thousands of microbial genomes shed light on interconnected biogeochemical processes in an aquifer system.</title>
        <authorList>
            <person name="Anantharaman K."/>
            <person name="Brown C.T."/>
            <person name="Hug L.A."/>
            <person name="Sharon I."/>
            <person name="Castelle C.J."/>
            <person name="Probst A.J."/>
            <person name="Thomas B.C."/>
            <person name="Singh A."/>
            <person name="Wilkins M.J."/>
            <person name="Karaoz U."/>
            <person name="Brodie E.L."/>
            <person name="Williams K.H."/>
            <person name="Hubbard S.S."/>
            <person name="Banfield J.F."/>
        </authorList>
    </citation>
    <scope>NUCLEOTIDE SEQUENCE [LARGE SCALE GENOMIC DNA]</scope>
</reference>
<keyword evidence="1" id="KW-0812">Transmembrane</keyword>
<sequence>MEKHRKHYPILYSLLLFFLLVGLVPLVITNYRFIINTEEIMNKNLWDTQNRDVKKISTSIKSALLDLEGDIRLMAESQGISSIDVPTRHLFLRFLQKRNHWIKHIYVHSLRVSPRIIEDPLSKPSTEFLNYFSDRTIFNKVMAGQEYHFGPFNSPERTYIYGINILPIETNDGIIEGALYCEVELNFLIDFITEDISEFGKQAFIIDNDFKIIAHTDLNLIGRDVRFLNIDPGTFAMFVASTFRFVDKKNEEFSGSYISIPEKNWWVVMYEPTLNARWFISGMKWNMGKMGIITAIFSIILAALFAGTLSRPIHQLSIAALKIGDGHFDQQINIKSRNELGQLAETFNYMTGKLQEYTTQLEKYAKEMQELFFSSIQSLSAAIDEKDPYTRGHSERVTLCSTAIARELNLTEDEIEDIRIASLLHDVGKIGIHDSVLGKPGKLDDEERILMEQHPVLGANIMSPIKQLKKIIPGMLEHHEKYNGSGYPYGLTGDKISLMGRIIAVADTFDAMTTDRPYQKAMPGDYVIEKIIKWKNERFDPEVVDAFVRAYKKDLVTYFHQNQDETNESEH</sequence>
<dbReference type="InterPro" id="IPR037522">
    <property type="entry name" value="HD_GYP_dom"/>
</dbReference>
<evidence type="ECO:0008006" key="6">
    <source>
        <dbReference type="Google" id="ProtNLM"/>
    </source>
</evidence>
<dbReference type="PANTHER" id="PTHR43155">
    <property type="entry name" value="CYCLIC DI-GMP PHOSPHODIESTERASE PA4108-RELATED"/>
    <property type="match status" value="1"/>
</dbReference>
<dbReference type="SMART" id="SM00471">
    <property type="entry name" value="HDc"/>
    <property type="match status" value="1"/>
</dbReference>
<feature type="domain" description="HD-GYP" evidence="3">
    <location>
        <begin position="368"/>
        <end position="563"/>
    </location>
</feature>
<protein>
    <recommendedName>
        <fullName evidence="6">Phosphohydrolase</fullName>
    </recommendedName>
</protein>
<dbReference type="SUPFAM" id="SSF109604">
    <property type="entry name" value="HD-domain/PDEase-like"/>
    <property type="match status" value="1"/>
</dbReference>
<dbReference type="Proteomes" id="UP000179266">
    <property type="component" value="Unassembled WGS sequence"/>
</dbReference>
<name>A0A1F7S4R9_9BACT</name>
<dbReference type="AlphaFoldDB" id="A0A1F7S4R9"/>
<dbReference type="Gene3D" id="3.30.450.20">
    <property type="entry name" value="PAS domain"/>
    <property type="match status" value="1"/>
</dbReference>
<gene>
    <name evidence="4" type="ORF">A2161_05640</name>
</gene>
<dbReference type="Pfam" id="PF13487">
    <property type="entry name" value="HD_5"/>
    <property type="match status" value="1"/>
</dbReference>
<dbReference type="SUPFAM" id="SSF158472">
    <property type="entry name" value="HAMP domain-like"/>
    <property type="match status" value="1"/>
</dbReference>
<dbReference type="CDD" id="cd18774">
    <property type="entry name" value="PDC2_HK_sensor"/>
    <property type="match status" value="1"/>
</dbReference>
<proteinExistence type="predicted"/>
<dbReference type="EMBL" id="MGDD01000032">
    <property type="protein sequence ID" value="OGL48731.1"/>
    <property type="molecule type" value="Genomic_DNA"/>
</dbReference>
<keyword evidence="1" id="KW-1133">Transmembrane helix</keyword>
<evidence type="ECO:0000313" key="4">
    <source>
        <dbReference type="EMBL" id="OGL48731.1"/>
    </source>
</evidence>
<dbReference type="Gene3D" id="1.10.3210.10">
    <property type="entry name" value="Hypothetical protein af1432"/>
    <property type="match status" value="1"/>
</dbReference>
<dbReference type="GO" id="GO:0016020">
    <property type="term" value="C:membrane"/>
    <property type="evidence" value="ECO:0007669"/>
    <property type="project" value="InterPro"/>
</dbReference>
<feature type="transmembrane region" description="Helical" evidence="1">
    <location>
        <begin position="12"/>
        <end position="34"/>
    </location>
</feature>
<evidence type="ECO:0000259" key="3">
    <source>
        <dbReference type="PROSITE" id="PS51832"/>
    </source>
</evidence>
<dbReference type="SMART" id="SM00304">
    <property type="entry name" value="HAMP"/>
    <property type="match status" value="1"/>
</dbReference>
<dbReference type="InterPro" id="IPR003660">
    <property type="entry name" value="HAMP_dom"/>
</dbReference>
<dbReference type="Gene3D" id="6.10.340.10">
    <property type="match status" value="1"/>
</dbReference>
<dbReference type="CDD" id="cd00077">
    <property type="entry name" value="HDc"/>
    <property type="match status" value="1"/>
</dbReference>
<keyword evidence="1" id="KW-0472">Membrane</keyword>
<dbReference type="PROSITE" id="PS50885">
    <property type="entry name" value="HAMP"/>
    <property type="match status" value="1"/>
</dbReference>
<dbReference type="InterPro" id="IPR003607">
    <property type="entry name" value="HD/PDEase_dom"/>
</dbReference>
<evidence type="ECO:0000259" key="2">
    <source>
        <dbReference type="PROSITE" id="PS50885"/>
    </source>
</evidence>